<dbReference type="HOGENOM" id="CLU_1166981_0_0_1"/>
<keyword evidence="4" id="KW-1185">Reference proteome</keyword>
<sequence>MPPKTPAPGSRLSDNDDDDLPALINDAIAGHTRSLREAMQSDRSAMLEALRQDRAAMQESLIVSLQQLFPRTATSISTHPDTTQAIHQSSQSGTQSHQPNPSTSAYPGTTQPSSGYTLQSSLGGYEANPAAQAAAFGQPAPHQTFQPPLGPPHPFPPATPRTRSTPIKLGPTVSYDTSRATSPPSPLKRASLEPPMTTSKKTRTSPRKTPGDKQPGRHDPPTLRSAHPSPHPKSTGQG</sequence>
<protein>
    <submittedName>
        <fullName evidence="2 3">Uncharacterized protein</fullName>
    </submittedName>
</protein>
<feature type="region of interest" description="Disordered" evidence="1">
    <location>
        <begin position="1"/>
        <end position="22"/>
    </location>
</feature>
<feature type="compositionally biased region" description="Low complexity" evidence="1">
    <location>
        <begin position="127"/>
        <end position="143"/>
    </location>
</feature>
<reference evidence="3" key="2">
    <citation type="submission" date="2020-05" db="UniProtKB">
        <authorList>
            <consortium name="EnsemblMetazoa"/>
        </authorList>
    </citation>
    <scope>IDENTIFICATION</scope>
    <source>
        <strain evidence="3">wikel</strain>
    </source>
</reference>
<reference evidence="2 4" key="1">
    <citation type="submission" date="2008-03" db="EMBL/GenBank/DDBJ databases">
        <title>Annotation of Ixodes scapularis.</title>
        <authorList>
            <consortium name="Ixodes scapularis Genome Project Consortium"/>
            <person name="Caler E."/>
            <person name="Hannick L.I."/>
            <person name="Bidwell S."/>
            <person name="Joardar V."/>
            <person name="Thiagarajan M."/>
            <person name="Amedeo P."/>
            <person name="Galinsky K.J."/>
            <person name="Schobel S."/>
            <person name="Inman J."/>
            <person name="Hostetler J."/>
            <person name="Miller J."/>
            <person name="Hammond M."/>
            <person name="Megy K."/>
            <person name="Lawson D."/>
            <person name="Kodira C."/>
            <person name="Sutton G."/>
            <person name="Meyer J."/>
            <person name="Hill C.A."/>
            <person name="Birren B."/>
            <person name="Nene V."/>
            <person name="Collins F."/>
            <person name="Alarcon-Chaidez F."/>
            <person name="Wikel S."/>
            <person name="Strausberg R."/>
        </authorList>
    </citation>
    <scope>NUCLEOTIDE SEQUENCE [LARGE SCALE GENOMIC DNA]</scope>
    <source>
        <strain evidence="4">Wikel</strain>
        <strain evidence="2">Wikel colony</strain>
    </source>
</reference>
<dbReference type="EMBL" id="ABJB011029538">
    <property type="status" value="NOT_ANNOTATED_CDS"/>
    <property type="molecule type" value="Genomic_DNA"/>
</dbReference>
<organism>
    <name type="scientific">Ixodes scapularis</name>
    <name type="common">Black-legged tick</name>
    <name type="synonym">Deer tick</name>
    <dbReference type="NCBI Taxonomy" id="6945"/>
    <lineage>
        <taxon>Eukaryota</taxon>
        <taxon>Metazoa</taxon>
        <taxon>Ecdysozoa</taxon>
        <taxon>Arthropoda</taxon>
        <taxon>Chelicerata</taxon>
        <taxon>Arachnida</taxon>
        <taxon>Acari</taxon>
        <taxon>Parasitiformes</taxon>
        <taxon>Ixodida</taxon>
        <taxon>Ixodoidea</taxon>
        <taxon>Ixodidae</taxon>
        <taxon>Ixodinae</taxon>
        <taxon>Ixodes</taxon>
    </lineage>
</organism>
<feature type="compositionally biased region" description="Low complexity" evidence="1">
    <location>
        <begin position="87"/>
        <end position="98"/>
    </location>
</feature>
<dbReference type="VEuPathDB" id="VectorBase:ISCI018002"/>
<dbReference type="EMBL" id="DS705151">
    <property type="protein sequence ID" value="EEC05519.1"/>
    <property type="molecule type" value="Genomic_DNA"/>
</dbReference>
<dbReference type="Proteomes" id="UP000001555">
    <property type="component" value="Unassembled WGS sequence"/>
</dbReference>
<dbReference type="EMBL" id="ABJB011000328">
    <property type="status" value="NOT_ANNOTATED_CDS"/>
    <property type="molecule type" value="Genomic_DNA"/>
</dbReference>
<dbReference type="AlphaFoldDB" id="B7PFZ7"/>
<evidence type="ECO:0000256" key="1">
    <source>
        <dbReference type="SAM" id="MobiDB-lite"/>
    </source>
</evidence>
<accession>B7PFZ7</accession>
<dbReference type="EnsemblMetazoa" id="ISCW018002-RA">
    <property type="protein sequence ID" value="ISCW018002-PA"/>
    <property type="gene ID" value="ISCW018002"/>
</dbReference>
<evidence type="ECO:0000313" key="4">
    <source>
        <dbReference type="Proteomes" id="UP000001555"/>
    </source>
</evidence>
<feature type="region of interest" description="Disordered" evidence="1">
    <location>
        <begin position="74"/>
        <end position="238"/>
    </location>
</feature>
<feature type="compositionally biased region" description="Pro residues" evidence="1">
    <location>
        <begin position="148"/>
        <end position="159"/>
    </location>
</feature>
<gene>
    <name evidence="2" type="ORF">IscW_ISCW018002</name>
</gene>
<proteinExistence type="predicted"/>
<feature type="compositionally biased region" description="Polar residues" evidence="1">
    <location>
        <begin position="99"/>
        <end position="122"/>
    </location>
</feature>
<dbReference type="InParanoid" id="B7PFZ7"/>
<dbReference type="VEuPathDB" id="VectorBase:ISCW018002"/>
<evidence type="ECO:0000313" key="2">
    <source>
        <dbReference type="EMBL" id="EEC05519.1"/>
    </source>
</evidence>
<name>B7PFZ7_IXOSC</name>
<feature type="compositionally biased region" description="Basic and acidic residues" evidence="1">
    <location>
        <begin position="209"/>
        <end position="221"/>
    </location>
</feature>
<evidence type="ECO:0000313" key="3">
    <source>
        <dbReference type="EnsemblMetazoa" id="ISCW018002-PA"/>
    </source>
</evidence>
<feature type="compositionally biased region" description="Polar residues" evidence="1">
    <location>
        <begin position="74"/>
        <end position="86"/>
    </location>
</feature>
<dbReference type="PaxDb" id="6945-B7PFZ7"/>